<feature type="compositionally biased region" description="Basic and acidic residues" evidence="1">
    <location>
        <begin position="279"/>
        <end position="294"/>
    </location>
</feature>
<comment type="caution">
    <text evidence="2">The sequence shown here is derived from an EMBL/GenBank/DDBJ whole genome shotgun (WGS) entry which is preliminary data.</text>
</comment>
<evidence type="ECO:0000313" key="3">
    <source>
        <dbReference type="Proteomes" id="UP000285146"/>
    </source>
</evidence>
<evidence type="ECO:0008006" key="4">
    <source>
        <dbReference type="Google" id="ProtNLM"/>
    </source>
</evidence>
<feature type="compositionally biased region" description="Polar residues" evidence="1">
    <location>
        <begin position="310"/>
        <end position="330"/>
    </location>
</feature>
<gene>
    <name evidence="2" type="ORF">VPNG_01852</name>
</gene>
<dbReference type="OrthoDB" id="9932926at2759"/>
<feature type="compositionally biased region" description="Basic and acidic residues" evidence="1">
    <location>
        <begin position="222"/>
        <end position="231"/>
    </location>
</feature>
<dbReference type="InterPro" id="IPR036249">
    <property type="entry name" value="Thioredoxin-like_sf"/>
</dbReference>
<proteinExistence type="predicted"/>
<dbReference type="EMBL" id="LKEB01000006">
    <property type="protein sequence ID" value="ROW16286.1"/>
    <property type="molecule type" value="Genomic_DNA"/>
</dbReference>
<accession>A0A423XIU3</accession>
<dbReference type="Proteomes" id="UP000285146">
    <property type="component" value="Unassembled WGS sequence"/>
</dbReference>
<dbReference type="InParanoid" id="A0A423XIU3"/>
<evidence type="ECO:0000313" key="2">
    <source>
        <dbReference type="EMBL" id="ROW16286.1"/>
    </source>
</evidence>
<name>A0A423XIU3_9PEZI</name>
<dbReference type="STRING" id="1230097.A0A423XIU3"/>
<feature type="compositionally biased region" description="Low complexity" evidence="1">
    <location>
        <begin position="29"/>
        <end position="44"/>
    </location>
</feature>
<evidence type="ECO:0000256" key="1">
    <source>
        <dbReference type="SAM" id="MobiDB-lite"/>
    </source>
</evidence>
<feature type="region of interest" description="Disordered" evidence="1">
    <location>
        <begin position="1"/>
        <end position="72"/>
    </location>
</feature>
<feature type="region of interest" description="Disordered" evidence="1">
    <location>
        <begin position="274"/>
        <end position="362"/>
    </location>
</feature>
<reference evidence="2 3" key="1">
    <citation type="submission" date="2015-09" db="EMBL/GenBank/DDBJ databases">
        <title>Host preference determinants of Valsa canker pathogens revealed by comparative genomics.</title>
        <authorList>
            <person name="Yin Z."/>
            <person name="Huang L."/>
        </authorList>
    </citation>
    <scope>NUCLEOTIDE SEQUENCE [LARGE SCALE GENOMIC DNA]</scope>
    <source>
        <strain evidence="2 3">SXYLt</strain>
    </source>
</reference>
<sequence length="404" mass="41588">MASEEASSSNSAVAPAPADTPADTHADTPADTPTTAPTPAQDAAPPAPAKPKAKSKATAKTTTTAKGGSKASAAAAASKSYNSYNDDPALWIYTSLTAGNMHIVTATSRLETILRANRVPFKAVDLAVDDRARMLWGRRAGKAADGRARRLPALVQMGKVLGDIVEVEEWNEYGELKQHVKIYFDEHTQPAKGSVAPVPKYKQPADKAPHPPAALDPPPAAPREKSAAEEHANKVARAVLREHHGGGGGVKNQTRGVAEDAALRAKQLEQKAKQARLKALREKVGGAEKEEGEGAGHSPPTEALSRLSVADSTASPITTGTGTGLQSPTTGAWGESGSGGGGASAGEAQRAVQSPTKTTWVAPAESSLAEGTFAGARVASAPAEEIARVETQTSIPEVPGEEAV</sequence>
<organism evidence="2 3">
    <name type="scientific">Cytospora leucostoma</name>
    <dbReference type="NCBI Taxonomy" id="1230097"/>
    <lineage>
        <taxon>Eukaryota</taxon>
        <taxon>Fungi</taxon>
        <taxon>Dikarya</taxon>
        <taxon>Ascomycota</taxon>
        <taxon>Pezizomycotina</taxon>
        <taxon>Sordariomycetes</taxon>
        <taxon>Sordariomycetidae</taxon>
        <taxon>Diaporthales</taxon>
        <taxon>Cytosporaceae</taxon>
        <taxon>Cytospora</taxon>
    </lineage>
</organism>
<feature type="compositionally biased region" description="Gly residues" evidence="1">
    <location>
        <begin position="334"/>
        <end position="344"/>
    </location>
</feature>
<feature type="compositionally biased region" description="Low complexity" evidence="1">
    <location>
        <begin position="1"/>
        <end position="21"/>
    </location>
</feature>
<feature type="compositionally biased region" description="Pro residues" evidence="1">
    <location>
        <begin position="210"/>
        <end position="221"/>
    </location>
</feature>
<feature type="region of interest" description="Disordered" evidence="1">
    <location>
        <begin position="384"/>
        <end position="404"/>
    </location>
</feature>
<dbReference type="Gene3D" id="3.40.30.10">
    <property type="entry name" value="Glutaredoxin"/>
    <property type="match status" value="1"/>
</dbReference>
<dbReference type="AlphaFoldDB" id="A0A423XIU3"/>
<keyword evidence="3" id="KW-1185">Reference proteome</keyword>
<feature type="compositionally biased region" description="Low complexity" evidence="1">
    <location>
        <begin position="58"/>
        <end position="72"/>
    </location>
</feature>
<dbReference type="SUPFAM" id="SSF52833">
    <property type="entry name" value="Thioredoxin-like"/>
    <property type="match status" value="1"/>
</dbReference>
<protein>
    <recommendedName>
        <fullName evidence="4">Glutaredoxin domain-containing protein</fullName>
    </recommendedName>
</protein>
<feature type="region of interest" description="Disordered" evidence="1">
    <location>
        <begin position="192"/>
        <end position="231"/>
    </location>
</feature>